<gene>
    <name evidence="7" type="primary">LOC113709914</name>
</gene>
<evidence type="ECO:0000256" key="3">
    <source>
        <dbReference type="ARBA" id="ARBA00022833"/>
    </source>
</evidence>
<dbReference type="AlphaFoldDB" id="A0A6P6UDJ7"/>
<name>A0A6P6UDJ7_COFAR</name>
<evidence type="ECO:0000256" key="1">
    <source>
        <dbReference type="ARBA" id="ARBA00022723"/>
    </source>
</evidence>
<accession>A0A6P6UDJ7</accession>
<reference evidence="6" key="1">
    <citation type="journal article" date="2025" name="Foods">
        <title>Unveiling the Microbial Signatures of Arabica Coffee Cherries: Insights into Ripeness Specific Diversity, Functional Traits, and Implications for Quality and Safety.</title>
        <authorList>
            <consortium name="RefSeq"/>
            <person name="Tenea G.N."/>
            <person name="Cifuentes V."/>
            <person name="Reyes P."/>
            <person name="Cevallos-Vallejos M."/>
        </authorList>
    </citation>
    <scope>NUCLEOTIDE SEQUENCE [LARGE SCALE GENOMIC DNA]</scope>
</reference>
<evidence type="ECO:0000313" key="6">
    <source>
        <dbReference type="Proteomes" id="UP001652660"/>
    </source>
</evidence>
<evidence type="ECO:0000256" key="2">
    <source>
        <dbReference type="ARBA" id="ARBA00022771"/>
    </source>
</evidence>
<dbReference type="InterPro" id="IPR004330">
    <property type="entry name" value="FAR1_DNA_bnd_dom"/>
</dbReference>
<dbReference type="GO" id="GO:0006355">
    <property type="term" value="P:regulation of DNA-templated transcription"/>
    <property type="evidence" value="ECO:0007669"/>
    <property type="project" value="UniProtKB-UniRule"/>
</dbReference>
<dbReference type="Pfam" id="PF03101">
    <property type="entry name" value="FAR1"/>
    <property type="match status" value="1"/>
</dbReference>
<feature type="domain" description="SWIM-type" evidence="5">
    <location>
        <begin position="386"/>
        <end position="422"/>
    </location>
</feature>
<dbReference type="GO" id="GO:0008270">
    <property type="term" value="F:zinc ion binding"/>
    <property type="evidence" value="ECO:0007669"/>
    <property type="project" value="UniProtKB-UniRule"/>
</dbReference>
<dbReference type="Proteomes" id="UP001652660">
    <property type="component" value="Chromosome 9e"/>
</dbReference>
<dbReference type="PANTHER" id="PTHR47718">
    <property type="entry name" value="OS01G0519700 PROTEIN"/>
    <property type="match status" value="1"/>
</dbReference>
<dbReference type="InterPro" id="IPR007527">
    <property type="entry name" value="Znf_SWIM"/>
</dbReference>
<dbReference type="SMART" id="SM00575">
    <property type="entry name" value="ZnF_PMZ"/>
    <property type="match status" value="1"/>
</dbReference>
<dbReference type="OrthoDB" id="1672286at2759"/>
<keyword evidence="6" id="KW-1185">Reference proteome</keyword>
<dbReference type="InterPro" id="IPR006564">
    <property type="entry name" value="Znf_PMZ"/>
</dbReference>
<dbReference type="PROSITE" id="PS50966">
    <property type="entry name" value="ZF_SWIM"/>
    <property type="match status" value="1"/>
</dbReference>
<keyword evidence="3" id="KW-0862">Zinc</keyword>
<reference evidence="7" key="2">
    <citation type="submission" date="2025-08" db="UniProtKB">
        <authorList>
            <consortium name="RefSeq"/>
        </authorList>
    </citation>
    <scope>IDENTIFICATION</scope>
    <source>
        <tissue evidence="7">Leaves</tissue>
    </source>
</reference>
<organism evidence="6 7">
    <name type="scientific">Coffea arabica</name>
    <name type="common">Arabian coffee</name>
    <dbReference type="NCBI Taxonomy" id="13443"/>
    <lineage>
        <taxon>Eukaryota</taxon>
        <taxon>Viridiplantae</taxon>
        <taxon>Streptophyta</taxon>
        <taxon>Embryophyta</taxon>
        <taxon>Tracheophyta</taxon>
        <taxon>Spermatophyta</taxon>
        <taxon>Magnoliopsida</taxon>
        <taxon>eudicotyledons</taxon>
        <taxon>Gunneridae</taxon>
        <taxon>Pentapetalae</taxon>
        <taxon>asterids</taxon>
        <taxon>lamiids</taxon>
        <taxon>Gentianales</taxon>
        <taxon>Rubiaceae</taxon>
        <taxon>Ixoroideae</taxon>
        <taxon>Gardenieae complex</taxon>
        <taxon>Bertiereae - Coffeeae clade</taxon>
        <taxon>Coffeeae</taxon>
        <taxon>Coffea</taxon>
    </lineage>
</organism>
<dbReference type="GeneID" id="113709914"/>
<protein>
    <submittedName>
        <fullName evidence="7">Protein FAR1-RELATED SEQUENCE 5-like</fullName>
    </submittedName>
</protein>
<sequence length="559" mass="64547">MDCSKLAEDGTPELGMEFNSEEDAYKFYNKYTFKMGFSVRKDYLNKDKDGVTTSRRYSCCKEGVKRKYEGDVMLKRTRAPTKTGCGAKMVIVLFRGTMKYRVHDLVLEHNHELHIAQCAHMMPSQRKVSEAQGFQAEISEDTGLSLKQSHELMGKEAGGMGNVGYTREDLKRYLRTRRERSLKFGEAGSMLNYFQEQTLENPSFFHAVQLDYEEQITNIFWADAGMLIDYKFFGDVVTFDTTYKTNKEYRPLGVFVGFNQHRVWEAMMKKHNLENNEWLFGLYKIRDKWARCMMKERWTAGMRSTQLSESLNAAIKNHLKLDHDLVQFFRHFNRVVDEKRHNELIAEYEMRQKLPMVGLSYGYIEQQDAAMFVEFAVMRYDGGPERIVVFNRNDLSVHCSCKKYENEGILCGHALKVFDTVGIKIIPPEYIKRRWTKRARAGDCFDRRGQEVVADPKVMISTRYRELAPAMIKVATRAAMSEDTSKVSESEPTSVSFEECMFMGCRSSTDSVSEERGAISTHCDVDAYHVFAPLPQGRNNTQGLQLHVDVASPQNEVDE</sequence>
<evidence type="ECO:0000259" key="5">
    <source>
        <dbReference type="PROSITE" id="PS50966"/>
    </source>
</evidence>
<dbReference type="RefSeq" id="XP_027088558.2">
    <property type="nucleotide sequence ID" value="XM_027232757.2"/>
</dbReference>
<evidence type="ECO:0000313" key="7">
    <source>
        <dbReference type="RefSeq" id="XP_027088558.2"/>
    </source>
</evidence>
<dbReference type="PANTHER" id="PTHR47718:SF2">
    <property type="entry name" value="PROTEIN FAR1-RELATED SEQUENCE 5-LIKE"/>
    <property type="match status" value="1"/>
</dbReference>
<keyword evidence="2 4" id="KW-0863">Zinc-finger</keyword>
<dbReference type="GO" id="GO:0005634">
    <property type="term" value="C:nucleus"/>
    <property type="evidence" value="ECO:0007669"/>
    <property type="project" value="UniProtKB-SubCell"/>
</dbReference>
<keyword evidence="1" id="KW-0479">Metal-binding</keyword>
<proteinExistence type="predicted"/>
<evidence type="ECO:0000256" key="4">
    <source>
        <dbReference type="PROSITE-ProRule" id="PRU00325"/>
    </source>
</evidence>